<evidence type="ECO:0000256" key="7">
    <source>
        <dbReference type="ARBA" id="ARBA00033270"/>
    </source>
</evidence>
<evidence type="ECO:0000256" key="1">
    <source>
        <dbReference type="ARBA" id="ARBA00004141"/>
    </source>
</evidence>
<dbReference type="STRING" id="1122973.GCA_000379925_00105"/>
<dbReference type="InterPro" id="IPR018365">
    <property type="entry name" value="Cell_cycle_FtsW-rel_CS"/>
</dbReference>
<dbReference type="GO" id="GO:0008360">
    <property type="term" value="P:regulation of cell shape"/>
    <property type="evidence" value="ECO:0007669"/>
    <property type="project" value="UniProtKB-KW"/>
</dbReference>
<evidence type="ECO:0000313" key="8">
    <source>
        <dbReference type="EMBL" id="TFH96009.1"/>
    </source>
</evidence>
<dbReference type="GO" id="GO:0005886">
    <property type="term" value="C:plasma membrane"/>
    <property type="evidence" value="ECO:0007669"/>
    <property type="project" value="TreeGrafter"/>
</dbReference>
<keyword evidence="9" id="KW-1185">Reference proteome</keyword>
<name>A0A4Y8WQY4_9PORP</name>
<evidence type="ECO:0000313" key="9">
    <source>
        <dbReference type="Proteomes" id="UP000297225"/>
    </source>
</evidence>
<dbReference type="Proteomes" id="UP000297225">
    <property type="component" value="Unassembled WGS sequence"/>
</dbReference>
<evidence type="ECO:0000256" key="2">
    <source>
        <dbReference type="ARBA" id="ARBA00022692"/>
    </source>
</evidence>
<comment type="subcellular location">
    <subcellularLocation>
        <location evidence="1">Membrane</location>
        <topology evidence="1">Multi-pass membrane protein</topology>
    </subcellularLocation>
</comment>
<dbReference type="GO" id="GO:0051301">
    <property type="term" value="P:cell division"/>
    <property type="evidence" value="ECO:0007669"/>
    <property type="project" value="InterPro"/>
</dbReference>
<proteinExistence type="predicted"/>
<dbReference type="NCBIfam" id="NF037961">
    <property type="entry name" value="RodA_shape"/>
    <property type="match status" value="1"/>
</dbReference>
<dbReference type="OrthoDB" id="9768187at2"/>
<comment type="caution">
    <text evidence="8">The sequence shown here is derived from an EMBL/GenBank/DDBJ whole genome shotgun (WGS) entry which is preliminary data.</text>
</comment>
<sequence>MPKYQEHTNSPKLFQSIDFPILLLYLVMVGAGWITIYAAGYDPDLLGESLVIDGRPKSQLLWMGISFVAALMILLVEPRFIRNASAPLYAFTILLLIATIFLAPNIKGSHSWLVITETVRIQPAEFTKVTTAMMLALWCSRYEYDIKKPQELIVSLSIFLLPILIIILQSETGSALVFMAFVLVLYREGLTSAVPFFGILLVTLFVVTLRFESVLWGITPAGRLLTYLIIYIATVLSIKGYSQSHTRHLLPTLSILPGVMLIAALINIFTPVNYAYPALISLIALLTLTVVQGIQRKGKYLIPIAIGAIMSLSLTAGVEYFFDEVLQPHQQTRILVSLGLKDDPSGAGYNVRQSLIAIGSGGTTGKGFLQGTQTKLSFVPEQDTDFIFCTIGEEQGFIGSIVLLSLFLVLILRIIYISERQVYTYVRIYGYSVASILLFHLIINIGMVIGLVPVIGIPLPFFSYGGSSLLSFTILLFILLRLDSRKND</sequence>
<dbReference type="Pfam" id="PF01098">
    <property type="entry name" value="FTSW_RODA_SPOVE"/>
    <property type="match status" value="2"/>
</dbReference>
<keyword evidence="3" id="KW-0133">Cell shape</keyword>
<dbReference type="GO" id="GO:0015648">
    <property type="term" value="F:lipid-linked peptidoglycan transporter activity"/>
    <property type="evidence" value="ECO:0007669"/>
    <property type="project" value="TreeGrafter"/>
</dbReference>
<accession>A0A4Y8WQY4</accession>
<dbReference type="PANTHER" id="PTHR30474">
    <property type="entry name" value="CELL CYCLE PROTEIN"/>
    <property type="match status" value="1"/>
</dbReference>
<reference evidence="8 9" key="1">
    <citation type="submission" date="2019-03" db="EMBL/GenBank/DDBJ databases">
        <title>Porphyromonas levii Isolated from the Uterus of Dairy Cows.</title>
        <authorList>
            <person name="Francis A.M."/>
        </authorList>
    </citation>
    <scope>NUCLEOTIDE SEQUENCE [LARGE SCALE GENOMIC DNA]</scope>
    <source>
        <strain evidence="8 9">AF5678</strain>
    </source>
</reference>
<evidence type="ECO:0000256" key="6">
    <source>
        <dbReference type="ARBA" id="ARBA00032370"/>
    </source>
</evidence>
<dbReference type="EMBL" id="SPNC01000031">
    <property type="protein sequence ID" value="TFH96009.1"/>
    <property type="molecule type" value="Genomic_DNA"/>
</dbReference>
<gene>
    <name evidence="8" type="ORF">E4P47_03260</name>
</gene>
<dbReference type="GO" id="GO:0032153">
    <property type="term" value="C:cell division site"/>
    <property type="evidence" value="ECO:0007669"/>
    <property type="project" value="TreeGrafter"/>
</dbReference>
<evidence type="ECO:0000256" key="5">
    <source>
        <dbReference type="ARBA" id="ARBA00023136"/>
    </source>
</evidence>
<dbReference type="InterPro" id="IPR001182">
    <property type="entry name" value="FtsW/RodA"/>
</dbReference>
<dbReference type="AlphaFoldDB" id="A0A4Y8WQY4"/>
<evidence type="ECO:0000256" key="4">
    <source>
        <dbReference type="ARBA" id="ARBA00022989"/>
    </source>
</evidence>
<dbReference type="RefSeq" id="WP_134848938.1">
    <property type="nucleotide sequence ID" value="NZ_CP197400.1"/>
</dbReference>
<dbReference type="PANTHER" id="PTHR30474:SF1">
    <property type="entry name" value="PEPTIDOGLYCAN GLYCOSYLTRANSFERASE MRDB"/>
    <property type="match status" value="1"/>
</dbReference>
<keyword evidence="4" id="KW-1133">Transmembrane helix</keyword>
<evidence type="ECO:0000256" key="3">
    <source>
        <dbReference type="ARBA" id="ARBA00022960"/>
    </source>
</evidence>
<protein>
    <recommendedName>
        <fullName evidence="7">Cell wall polymerase</fullName>
    </recommendedName>
    <alternativeName>
        <fullName evidence="6">Peptidoglycan polymerase</fullName>
    </alternativeName>
</protein>
<keyword evidence="5" id="KW-0472">Membrane</keyword>
<organism evidence="8 9">
    <name type="scientific">Porphyromonas levii</name>
    <dbReference type="NCBI Taxonomy" id="28114"/>
    <lineage>
        <taxon>Bacteria</taxon>
        <taxon>Pseudomonadati</taxon>
        <taxon>Bacteroidota</taxon>
        <taxon>Bacteroidia</taxon>
        <taxon>Bacteroidales</taxon>
        <taxon>Porphyromonadaceae</taxon>
        <taxon>Porphyromonas</taxon>
    </lineage>
</organism>
<dbReference type="PROSITE" id="PS00428">
    <property type="entry name" value="FTSW_RODA_SPOVE"/>
    <property type="match status" value="1"/>
</dbReference>
<keyword evidence="2" id="KW-0812">Transmembrane</keyword>